<organism evidence="2 3">
    <name type="scientific">Penicillium brasilianum</name>
    <dbReference type="NCBI Taxonomy" id="104259"/>
    <lineage>
        <taxon>Eukaryota</taxon>
        <taxon>Fungi</taxon>
        <taxon>Dikarya</taxon>
        <taxon>Ascomycota</taxon>
        <taxon>Pezizomycotina</taxon>
        <taxon>Eurotiomycetes</taxon>
        <taxon>Eurotiomycetidae</taxon>
        <taxon>Eurotiales</taxon>
        <taxon>Aspergillaceae</taxon>
        <taxon>Penicillium</taxon>
    </lineage>
</organism>
<dbReference type="Proteomes" id="UP000042958">
    <property type="component" value="Unassembled WGS sequence"/>
</dbReference>
<gene>
    <name evidence="2" type="ORF">PMG11_04134</name>
</gene>
<evidence type="ECO:0000256" key="1">
    <source>
        <dbReference type="SAM" id="MobiDB-lite"/>
    </source>
</evidence>
<dbReference type="STRING" id="104259.A0A0F7VC00"/>
<reference evidence="3" key="1">
    <citation type="journal article" date="2015" name="Genome Announc.">
        <title>Draft genome sequence of the fungus Penicillium brasilianum MG11.</title>
        <authorList>
            <person name="Horn F."/>
            <person name="Linde J."/>
            <person name="Mattern D.J."/>
            <person name="Walther G."/>
            <person name="Guthke R."/>
            <person name="Brakhage A.A."/>
            <person name="Valiante V."/>
        </authorList>
    </citation>
    <scope>NUCLEOTIDE SEQUENCE [LARGE SCALE GENOMIC DNA]</scope>
    <source>
        <strain evidence="3">MG11</strain>
    </source>
</reference>
<keyword evidence="3" id="KW-1185">Reference proteome</keyword>
<accession>A0A0F7VC00</accession>
<name>A0A0F7VC00_PENBI</name>
<dbReference type="OrthoDB" id="5378502at2759"/>
<evidence type="ECO:0000313" key="2">
    <source>
        <dbReference type="EMBL" id="CEO59459.1"/>
    </source>
</evidence>
<feature type="compositionally biased region" description="Polar residues" evidence="1">
    <location>
        <begin position="590"/>
        <end position="610"/>
    </location>
</feature>
<feature type="region of interest" description="Disordered" evidence="1">
    <location>
        <begin position="1"/>
        <end position="101"/>
    </location>
</feature>
<sequence length="610" mass="68948">MATKKSTSEKKSRPSVRAEEPLKDHEEGLTREELIGRIRKARAAKAGMDYQLSRPQPRKKGPPKPSIPSFDPSLPPATFPSLSTIGQPIPTGTREGHLRRVKEDRERCLQGLEPLPRESYHPKPIIRIGGQNDAFKANEAAFQQSASQKPLDASTFDAEYEAPEGVRVDWKARNLELGQIIMRNLETVASAGPKESADANTRNLANRSDMDFSDSTVETQPNPPVPTWDDLHESLRVEITDNLLEQGNWDYAMQKLGLTRKQQKKAEESAKRRHKTIVREDKELGIMREKQLRYLLSVDLSRRKRGQDELVLGNIAARSHQQILDDPERRFNSCKTGDLRKAWHFLQQHGLPRGLAGNWGNGDKSMQPKENNEPIAKRVKWSHPLATTEGRSVMAMYAGSTKQRSLAEKTAVINHVCRGSSIAGAADTVHPMETLQQHWQDWEQLFTESDENQAHLTQERRLQLALGKDGAAAITANQDGPALPEPAVTQYRFNQRIERAKLDVEAEKRAAEANPLPFTARDITERTWEQKLEARYEKLANDCQKLFLSYESRPDIEYEENSELDEKSLEEVLVEASEFDENLRALLEDGSNSQSQDSPVNMEFSSACQN</sequence>
<proteinExistence type="predicted"/>
<feature type="region of interest" description="Disordered" evidence="1">
    <location>
        <begin position="586"/>
        <end position="610"/>
    </location>
</feature>
<dbReference type="EMBL" id="CDHK01000003">
    <property type="protein sequence ID" value="CEO59459.1"/>
    <property type="molecule type" value="Genomic_DNA"/>
</dbReference>
<dbReference type="AlphaFoldDB" id="A0A0F7VC00"/>
<protein>
    <submittedName>
        <fullName evidence="2">Uncharacterized protein</fullName>
    </submittedName>
</protein>
<evidence type="ECO:0000313" key="3">
    <source>
        <dbReference type="Proteomes" id="UP000042958"/>
    </source>
</evidence>
<feature type="compositionally biased region" description="Basic and acidic residues" evidence="1">
    <location>
        <begin position="1"/>
        <end position="36"/>
    </location>
</feature>